<sequence length="130" mass="13847">MELSEELKKLHELYQAGALTEAEYEALKAQLLAPPAAAMPATPTTPHLQPNEVERYLIPSNRPVSAIASGYLGLCSVIPFVGLLAIVTGLIALNRIKREPSMLGAGRAYFGIICGALSSLLWVGGFLSNL</sequence>
<evidence type="ECO:0000259" key="2">
    <source>
        <dbReference type="Pfam" id="PF09851"/>
    </source>
</evidence>
<dbReference type="Pfam" id="PF13828">
    <property type="entry name" value="DUF4190"/>
    <property type="match status" value="1"/>
</dbReference>
<dbReference type="EMBL" id="DQ267495">
    <property type="protein sequence ID" value="ABB84831.1"/>
    <property type="molecule type" value="Genomic_DNA"/>
</dbReference>
<proteinExistence type="predicted"/>
<evidence type="ECO:0000256" key="1">
    <source>
        <dbReference type="SAM" id="Phobius"/>
    </source>
</evidence>
<accession>Q2I6M3</accession>
<dbReference type="AlphaFoldDB" id="Q2I6M3"/>
<feature type="domain" description="DUF4190" evidence="3">
    <location>
        <begin position="66"/>
        <end position="123"/>
    </location>
</feature>
<feature type="transmembrane region" description="Helical" evidence="1">
    <location>
        <begin position="71"/>
        <end position="96"/>
    </location>
</feature>
<evidence type="ECO:0000259" key="3">
    <source>
        <dbReference type="Pfam" id="PF13828"/>
    </source>
</evidence>
<keyword evidence="1" id="KW-0812">Transmembrane</keyword>
<organism evidence="4">
    <name type="scientific">uncultured delta proteobacterium DeepAnt-1F12</name>
    <dbReference type="NCBI Taxonomy" id="357894"/>
    <lineage>
        <taxon>Bacteria</taxon>
        <taxon>Deltaproteobacteria</taxon>
        <taxon>environmental samples</taxon>
    </lineage>
</organism>
<dbReference type="Pfam" id="PF09851">
    <property type="entry name" value="SHOCT"/>
    <property type="match status" value="1"/>
</dbReference>
<evidence type="ECO:0008006" key="5">
    <source>
        <dbReference type="Google" id="ProtNLM"/>
    </source>
</evidence>
<evidence type="ECO:0000313" key="4">
    <source>
        <dbReference type="EMBL" id="ABB84831.1"/>
    </source>
</evidence>
<dbReference type="InterPro" id="IPR018649">
    <property type="entry name" value="SHOCT"/>
</dbReference>
<reference evidence="4" key="1">
    <citation type="journal article" date="2006" name="Microbiology">
        <title>Metagenomic analysis of mesopelagic Antarctic plankton reveals a novel deltaproteobacterial group.</title>
        <authorList>
            <person name="Moreira D."/>
            <person name="Rodriguez-Valera F."/>
            <person name="Lopez-Garcia P."/>
        </authorList>
    </citation>
    <scope>NUCLEOTIDE SEQUENCE</scope>
</reference>
<dbReference type="InterPro" id="IPR025241">
    <property type="entry name" value="DUF4190"/>
</dbReference>
<protein>
    <recommendedName>
        <fullName evidence="5">SHOCT domain-containing protein</fullName>
    </recommendedName>
</protein>
<feature type="domain" description="SHOCT" evidence="2">
    <location>
        <begin position="5"/>
        <end position="32"/>
    </location>
</feature>
<name>Q2I6M3_9DELT</name>
<keyword evidence="1" id="KW-0472">Membrane</keyword>
<feature type="transmembrane region" description="Helical" evidence="1">
    <location>
        <begin position="108"/>
        <end position="127"/>
    </location>
</feature>
<keyword evidence="1" id="KW-1133">Transmembrane helix</keyword>